<evidence type="ECO:0000256" key="1">
    <source>
        <dbReference type="SAM" id="Phobius"/>
    </source>
</evidence>
<keyword evidence="1" id="KW-1133">Transmembrane helix</keyword>
<gene>
    <name evidence="2" type="ORF">DERP_006621</name>
</gene>
<organism evidence="2 3">
    <name type="scientific">Dermatophagoides pteronyssinus</name>
    <name type="common">European house dust mite</name>
    <dbReference type="NCBI Taxonomy" id="6956"/>
    <lineage>
        <taxon>Eukaryota</taxon>
        <taxon>Metazoa</taxon>
        <taxon>Ecdysozoa</taxon>
        <taxon>Arthropoda</taxon>
        <taxon>Chelicerata</taxon>
        <taxon>Arachnida</taxon>
        <taxon>Acari</taxon>
        <taxon>Acariformes</taxon>
        <taxon>Sarcoptiformes</taxon>
        <taxon>Astigmata</taxon>
        <taxon>Psoroptidia</taxon>
        <taxon>Analgoidea</taxon>
        <taxon>Pyroglyphidae</taxon>
        <taxon>Dermatophagoidinae</taxon>
        <taxon>Dermatophagoides</taxon>
    </lineage>
</organism>
<dbReference type="EMBL" id="NJHN03000129">
    <property type="protein sequence ID" value="KAH9412657.1"/>
    <property type="molecule type" value="Genomic_DNA"/>
</dbReference>
<evidence type="ECO:0000313" key="3">
    <source>
        <dbReference type="Proteomes" id="UP000887458"/>
    </source>
</evidence>
<feature type="transmembrane region" description="Helical" evidence="1">
    <location>
        <begin position="7"/>
        <end position="25"/>
    </location>
</feature>
<accession>A0ABQ8IQR8</accession>
<keyword evidence="1" id="KW-0812">Transmembrane</keyword>
<comment type="caution">
    <text evidence="2">The sequence shown here is derived from an EMBL/GenBank/DDBJ whole genome shotgun (WGS) entry which is preliminary data.</text>
</comment>
<protein>
    <submittedName>
        <fullName evidence="2">Uncharacterized protein</fullName>
    </submittedName>
</protein>
<proteinExistence type="predicted"/>
<reference evidence="2 3" key="2">
    <citation type="journal article" date="2022" name="Mol. Biol. Evol.">
        <title>Comparative Genomics Reveals Insights into the Divergent Evolution of Astigmatic Mites and Household Pest Adaptations.</title>
        <authorList>
            <person name="Xiong Q."/>
            <person name="Wan A.T."/>
            <person name="Liu X."/>
            <person name="Fung C.S."/>
            <person name="Xiao X."/>
            <person name="Malainual N."/>
            <person name="Hou J."/>
            <person name="Wang L."/>
            <person name="Wang M."/>
            <person name="Yang K.Y."/>
            <person name="Cui Y."/>
            <person name="Leung E.L."/>
            <person name="Nong W."/>
            <person name="Shin S.K."/>
            <person name="Au S.W."/>
            <person name="Jeong K.Y."/>
            <person name="Chew F.T."/>
            <person name="Hui J.H."/>
            <person name="Leung T.F."/>
            <person name="Tungtrongchitr A."/>
            <person name="Zhong N."/>
            <person name="Liu Z."/>
            <person name="Tsui S.K."/>
        </authorList>
    </citation>
    <scope>NUCLEOTIDE SEQUENCE [LARGE SCALE GENOMIC DNA]</scope>
    <source>
        <strain evidence="2">Derp</strain>
    </source>
</reference>
<keyword evidence="3" id="KW-1185">Reference proteome</keyword>
<sequence length="323" mass="38145">MKSKQKIVLILAIIIAIQLAFLYYIEKDKITGLYPSATATDSDDDVDYSPPTTEADDDYDDYDNEELVESNWPITSKLIIEMENRKKQKCLEYKFKLDELNHIIRKKYDLKLIDEHDIESLAKNLNIECCTFRKVYLHLNFNCAQREFNSLYPQIKGIASLCSIFYKNYPDECDVDMIPELSAELLNNITTITTTTTQNDDRHFEELLKEIKSNRHLSKEILCPTYKKRIVEHCLKVFDQYSIGPYDLEKVENFIGDDIMMLKICHAFNYYYMKCLVTFLNDICLPKEFATFHKENIGIKTMCKSFYYQVILITKETERQKWD</sequence>
<name>A0ABQ8IQR8_DERPT</name>
<evidence type="ECO:0000313" key="2">
    <source>
        <dbReference type="EMBL" id="KAH9412657.1"/>
    </source>
</evidence>
<dbReference type="Proteomes" id="UP000887458">
    <property type="component" value="Unassembled WGS sequence"/>
</dbReference>
<keyword evidence="1" id="KW-0472">Membrane</keyword>
<reference evidence="2 3" key="1">
    <citation type="journal article" date="2018" name="J. Allergy Clin. Immunol.">
        <title>High-quality assembly of Dermatophagoides pteronyssinus genome and transcriptome reveals a wide range of novel allergens.</title>
        <authorList>
            <person name="Liu X.Y."/>
            <person name="Yang K.Y."/>
            <person name="Wang M.Q."/>
            <person name="Kwok J.S."/>
            <person name="Zeng X."/>
            <person name="Yang Z."/>
            <person name="Xiao X.J."/>
            <person name="Lau C.P."/>
            <person name="Li Y."/>
            <person name="Huang Z.M."/>
            <person name="Ba J.G."/>
            <person name="Yim A.K."/>
            <person name="Ouyang C.Y."/>
            <person name="Ngai S.M."/>
            <person name="Chan T.F."/>
            <person name="Leung E.L."/>
            <person name="Liu L."/>
            <person name="Liu Z.G."/>
            <person name="Tsui S.K."/>
        </authorList>
    </citation>
    <scope>NUCLEOTIDE SEQUENCE [LARGE SCALE GENOMIC DNA]</scope>
    <source>
        <strain evidence="2">Derp</strain>
    </source>
</reference>